<evidence type="ECO:0000256" key="2">
    <source>
        <dbReference type="ARBA" id="ARBA00009142"/>
    </source>
</evidence>
<organism evidence="8 9">
    <name type="scientific">Streptomyces silvisoli</name>
    <dbReference type="NCBI Taxonomy" id="3034235"/>
    <lineage>
        <taxon>Bacteria</taxon>
        <taxon>Bacillati</taxon>
        <taxon>Actinomycetota</taxon>
        <taxon>Actinomycetes</taxon>
        <taxon>Kitasatosporales</taxon>
        <taxon>Streptomycetaceae</taxon>
        <taxon>Streptomyces</taxon>
    </lineage>
</organism>
<comment type="subcellular location">
    <subcellularLocation>
        <location evidence="6">Cell membrane</location>
        <topology evidence="6">Multi-pass membrane protein</topology>
    </subcellularLocation>
    <subcellularLocation>
        <location evidence="1">Membrane</location>
        <topology evidence="1">Multi-pass membrane protein</topology>
    </subcellularLocation>
</comment>
<accession>A0ABT5ZVS4</accession>
<feature type="transmembrane region" description="Helical" evidence="6">
    <location>
        <begin position="280"/>
        <end position="300"/>
    </location>
</feature>
<dbReference type="InterPro" id="IPR051598">
    <property type="entry name" value="TSUP/Inactive_protease-like"/>
</dbReference>
<evidence type="ECO:0000256" key="1">
    <source>
        <dbReference type="ARBA" id="ARBA00004141"/>
    </source>
</evidence>
<reference evidence="8 9" key="1">
    <citation type="submission" date="2023-03" db="EMBL/GenBank/DDBJ databases">
        <title>Draft genome sequence of Streptomyces sp. RB6PN23 isolated from peat swamp forest in Thailand.</title>
        <authorList>
            <person name="Klaysubun C."/>
            <person name="Duangmal K."/>
        </authorList>
    </citation>
    <scope>NUCLEOTIDE SEQUENCE [LARGE SCALE GENOMIC DNA]</scope>
    <source>
        <strain evidence="8 9">RB6PN23</strain>
    </source>
</reference>
<evidence type="ECO:0000313" key="8">
    <source>
        <dbReference type="EMBL" id="MDF3293634.1"/>
    </source>
</evidence>
<dbReference type="RefSeq" id="WP_276096520.1">
    <property type="nucleotide sequence ID" value="NZ_JARJBC010000028.1"/>
</dbReference>
<dbReference type="Pfam" id="PF01925">
    <property type="entry name" value="TauE"/>
    <property type="match status" value="1"/>
</dbReference>
<evidence type="ECO:0000256" key="7">
    <source>
        <dbReference type="SAM" id="MobiDB-lite"/>
    </source>
</evidence>
<evidence type="ECO:0000256" key="6">
    <source>
        <dbReference type="RuleBase" id="RU363041"/>
    </source>
</evidence>
<keyword evidence="9" id="KW-1185">Reference proteome</keyword>
<keyword evidence="3 6" id="KW-0812">Transmembrane</keyword>
<evidence type="ECO:0000313" key="9">
    <source>
        <dbReference type="Proteomes" id="UP001216579"/>
    </source>
</evidence>
<dbReference type="InterPro" id="IPR002781">
    <property type="entry name" value="TM_pro_TauE-like"/>
</dbReference>
<gene>
    <name evidence="8" type="ORF">P3G67_31345</name>
</gene>
<keyword evidence="5 6" id="KW-0472">Membrane</keyword>
<feature type="region of interest" description="Disordered" evidence="7">
    <location>
        <begin position="119"/>
        <end position="148"/>
    </location>
</feature>
<dbReference type="EMBL" id="JARJBC010000028">
    <property type="protein sequence ID" value="MDF3293634.1"/>
    <property type="molecule type" value="Genomic_DNA"/>
</dbReference>
<evidence type="ECO:0000256" key="5">
    <source>
        <dbReference type="ARBA" id="ARBA00023136"/>
    </source>
</evidence>
<sequence length="302" mass="30381">MTLSSLNLTVLLLMGVAAGGVGALSGIGGGAIVVPALVLGYGVPFRTAVAVSLAAVIANSAMGSATYLRQGLTHKRLAFSLEVATTVGGITGSLVTAFIPRPALEAVFGASQFLSAELTRQRKRRAPRHTPAPVGASRPAGPPPDALTQHGLRAIEGDCALDGLIADETDGTAVGYRGRRPIIGAGASLVAGMLSGMLGIGGGFLKVPAMTTGMHVPVRVATATSQFMIGITAVASFVVYYAAGVVQPLLIAPVVLGITLGSYLGSRLSGRVSVRGIEAVYMATVLASGLSFLLGALGVLHV</sequence>
<comment type="similarity">
    <text evidence="2 6">Belongs to the 4-toluene sulfonate uptake permease (TSUP) (TC 2.A.102) family.</text>
</comment>
<dbReference type="Proteomes" id="UP001216579">
    <property type="component" value="Unassembled WGS sequence"/>
</dbReference>
<name>A0ABT5ZVS4_9ACTN</name>
<evidence type="ECO:0000256" key="4">
    <source>
        <dbReference type="ARBA" id="ARBA00022989"/>
    </source>
</evidence>
<feature type="transmembrane region" description="Helical" evidence="6">
    <location>
        <begin position="182"/>
        <end position="205"/>
    </location>
</feature>
<feature type="transmembrane region" description="Helical" evidence="6">
    <location>
        <begin position="79"/>
        <end position="99"/>
    </location>
</feature>
<evidence type="ECO:0000256" key="3">
    <source>
        <dbReference type="ARBA" id="ARBA00022692"/>
    </source>
</evidence>
<dbReference type="PANTHER" id="PTHR43701">
    <property type="entry name" value="MEMBRANE TRANSPORTER PROTEIN MJ0441-RELATED"/>
    <property type="match status" value="1"/>
</dbReference>
<protein>
    <recommendedName>
        <fullName evidence="6">Probable membrane transporter protein</fullName>
    </recommendedName>
</protein>
<feature type="transmembrane region" description="Helical" evidence="6">
    <location>
        <begin position="47"/>
        <end position="67"/>
    </location>
</feature>
<feature type="transmembrane region" description="Helical" evidence="6">
    <location>
        <begin position="249"/>
        <end position="268"/>
    </location>
</feature>
<keyword evidence="4 6" id="KW-1133">Transmembrane helix</keyword>
<proteinExistence type="inferred from homology"/>
<comment type="caution">
    <text evidence="8">The sequence shown here is derived from an EMBL/GenBank/DDBJ whole genome shotgun (WGS) entry which is preliminary data.</text>
</comment>
<feature type="transmembrane region" description="Helical" evidence="6">
    <location>
        <begin position="226"/>
        <end position="243"/>
    </location>
</feature>
<dbReference type="PANTHER" id="PTHR43701:SF2">
    <property type="entry name" value="MEMBRANE TRANSPORTER PROTEIN YJNA-RELATED"/>
    <property type="match status" value="1"/>
</dbReference>
<keyword evidence="6" id="KW-1003">Cell membrane</keyword>